<dbReference type="Proteomes" id="UP001354989">
    <property type="component" value="Chromosome"/>
</dbReference>
<evidence type="ECO:0000313" key="2">
    <source>
        <dbReference type="Proteomes" id="UP001354989"/>
    </source>
</evidence>
<keyword evidence="2" id="KW-1185">Reference proteome</keyword>
<accession>A0ABN6L9Q4</accession>
<evidence type="ECO:0008006" key="3">
    <source>
        <dbReference type="Google" id="ProtNLM"/>
    </source>
</evidence>
<proteinExistence type="predicted"/>
<dbReference type="RefSeq" id="WP_332920079.1">
    <property type="nucleotide sequence ID" value="NZ_AP025292.1"/>
</dbReference>
<reference evidence="1 2" key="1">
    <citation type="submission" date="2021-12" db="EMBL/GenBank/DDBJ databases">
        <title>Genome sequencing of bacteria with rrn-lacking chromosome and rrn-plasmid.</title>
        <authorList>
            <person name="Anda M."/>
            <person name="Iwasaki W."/>
        </authorList>
    </citation>
    <scope>NUCLEOTIDE SEQUENCE [LARGE SCALE GENOMIC DNA]</scope>
    <source>
        <strain evidence="1 2">NBRC 101262</strain>
    </source>
</reference>
<dbReference type="EMBL" id="AP025292">
    <property type="protein sequence ID" value="BDC99940.1"/>
    <property type="molecule type" value="Genomic_DNA"/>
</dbReference>
<gene>
    <name evidence="1" type="ORF">PEPS_22210</name>
</gene>
<protein>
    <recommendedName>
        <fullName evidence="3">Cell division protein ZapA</fullName>
    </recommendedName>
</protein>
<organism evidence="1 2">
    <name type="scientific">Persicobacter psychrovividus</name>
    <dbReference type="NCBI Taxonomy" id="387638"/>
    <lineage>
        <taxon>Bacteria</taxon>
        <taxon>Pseudomonadati</taxon>
        <taxon>Bacteroidota</taxon>
        <taxon>Cytophagia</taxon>
        <taxon>Cytophagales</taxon>
        <taxon>Persicobacteraceae</taxon>
        <taxon>Persicobacter</taxon>
    </lineage>
</organism>
<evidence type="ECO:0000313" key="1">
    <source>
        <dbReference type="EMBL" id="BDC99940.1"/>
    </source>
</evidence>
<name>A0ABN6L9Q4_9BACT</name>
<dbReference type="InterPro" id="IPR036192">
    <property type="entry name" value="Cell_div_ZapA-like_sf"/>
</dbReference>
<dbReference type="Pfam" id="PF05164">
    <property type="entry name" value="ZapA"/>
    <property type="match status" value="1"/>
</dbReference>
<sequence>MGDLSIKIKIADREYPMRVAESDVNKVQKVAELINNQINDYRSKYRCDDRQDLLAMVVFDALMNQVESHEYESTIDQKVSFLNELLDNNL</sequence>
<dbReference type="SUPFAM" id="SSF102829">
    <property type="entry name" value="Cell division protein ZapA-like"/>
    <property type="match status" value="1"/>
</dbReference>
<dbReference type="InterPro" id="IPR007838">
    <property type="entry name" value="Cell_div_ZapA-like"/>
</dbReference>